<protein>
    <recommendedName>
        <fullName evidence="3">Secreted protein</fullName>
    </recommendedName>
</protein>
<name>A0A1L7I275_9FLAO</name>
<accession>A0A1L7I275</accession>
<gene>
    <name evidence="1" type="ORF">GRFL_0985</name>
</gene>
<evidence type="ECO:0000313" key="2">
    <source>
        <dbReference type="Proteomes" id="UP000186230"/>
    </source>
</evidence>
<keyword evidence="2" id="KW-1185">Reference proteome</keyword>
<dbReference type="STRING" id="1229726.GRFL_0985"/>
<reference evidence="1 2" key="1">
    <citation type="submission" date="2016-07" db="EMBL/GenBank/DDBJ databases">
        <title>Multi-omics approach to identify versatile polysaccharide utilization systems of a marine flavobacterium Gramella flava.</title>
        <authorList>
            <person name="Tang K."/>
        </authorList>
    </citation>
    <scope>NUCLEOTIDE SEQUENCE [LARGE SCALE GENOMIC DNA]</scope>
    <source>
        <strain evidence="1 2">JLT2011</strain>
    </source>
</reference>
<evidence type="ECO:0008006" key="3">
    <source>
        <dbReference type="Google" id="ProtNLM"/>
    </source>
</evidence>
<dbReference type="InterPro" id="IPR058512">
    <property type="entry name" value="DUF8199"/>
</dbReference>
<evidence type="ECO:0000313" key="1">
    <source>
        <dbReference type="EMBL" id="APU67709.1"/>
    </source>
</evidence>
<dbReference type="KEGG" id="gfl:GRFL_0985"/>
<organism evidence="1 2">
    <name type="scientific">Christiangramia flava JLT2011</name>
    <dbReference type="NCBI Taxonomy" id="1229726"/>
    <lineage>
        <taxon>Bacteria</taxon>
        <taxon>Pseudomonadati</taxon>
        <taxon>Bacteroidota</taxon>
        <taxon>Flavobacteriia</taxon>
        <taxon>Flavobacteriales</taxon>
        <taxon>Flavobacteriaceae</taxon>
        <taxon>Christiangramia</taxon>
    </lineage>
</organism>
<proteinExistence type="predicted"/>
<dbReference type="Pfam" id="PF26622">
    <property type="entry name" value="DUF8199"/>
    <property type="match status" value="1"/>
</dbReference>
<dbReference type="EMBL" id="CP016359">
    <property type="protein sequence ID" value="APU67709.1"/>
    <property type="molecule type" value="Genomic_DNA"/>
</dbReference>
<sequence>MIMALLVLFSTFSFTVDKHYCGSYLVDSAVFSKAVSCGMDMGSSMDDKMSEDHCCSNKKVSVDGQDELKLSFDQLQLHQQMIFTAFTYVYFDLFEPKPEQVIPFKDYSPPLLVSDIHIVDQVFLI</sequence>
<dbReference type="Proteomes" id="UP000186230">
    <property type="component" value="Chromosome"/>
</dbReference>
<dbReference type="AlphaFoldDB" id="A0A1L7I275"/>
<dbReference type="InterPro" id="IPR058060">
    <property type="entry name" value="HYC_CC_PP"/>
</dbReference>
<dbReference type="NCBIfam" id="NF047658">
    <property type="entry name" value="HYC_CC_PP"/>
    <property type="match status" value="1"/>
</dbReference>